<organism evidence="1 2">
    <name type="scientific">Agromyces seonyuensis</name>
    <dbReference type="NCBI Taxonomy" id="2662446"/>
    <lineage>
        <taxon>Bacteria</taxon>
        <taxon>Bacillati</taxon>
        <taxon>Actinomycetota</taxon>
        <taxon>Actinomycetes</taxon>
        <taxon>Micrococcales</taxon>
        <taxon>Microbacteriaceae</taxon>
        <taxon>Agromyces</taxon>
    </lineage>
</organism>
<gene>
    <name evidence="1" type="ORF">GB864_09410</name>
</gene>
<comment type="caution">
    <text evidence="1">The sequence shown here is derived from an EMBL/GenBank/DDBJ whole genome shotgun (WGS) entry which is preliminary data.</text>
</comment>
<keyword evidence="2" id="KW-1185">Reference proteome</keyword>
<evidence type="ECO:0000313" key="2">
    <source>
        <dbReference type="Proteomes" id="UP000438182"/>
    </source>
</evidence>
<dbReference type="AlphaFoldDB" id="A0A6I4NX49"/>
<dbReference type="SUPFAM" id="SSF56214">
    <property type="entry name" value="4'-phosphopantetheinyl transferase"/>
    <property type="match status" value="1"/>
</dbReference>
<dbReference type="RefSeq" id="WP_160424390.1">
    <property type="nucleotide sequence ID" value="NZ_WSTA01000036.1"/>
</dbReference>
<dbReference type="Gene3D" id="3.90.470.20">
    <property type="entry name" value="4'-phosphopantetheinyl transferase domain"/>
    <property type="match status" value="1"/>
</dbReference>
<dbReference type="GO" id="GO:0000287">
    <property type="term" value="F:magnesium ion binding"/>
    <property type="evidence" value="ECO:0007669"/>
    <property type="project" value="InterPro"/>
</dbReference>
<protein>
    <recommendedName>
        <fullName evidence="3">4'-phosphopantetheinyl transferase superfamily protein</fullName>
    </recommendedName>
</protein>
<proteinExistence type="predicted"/>
<dbReference type="GO" id="GO:0008897">
    <property type="term" value="F:holo-[acyl-carrier-protein] synthase activity"/>
    <property type="evidence" value="ECO:0007669"/>
    <property type="project" value="InterPro"/>
</dbReference>
<sequence>MQGELSGVLELGEGCAVGVAAPRRRPGSSLRALAEFVAERADVPVRDVELVSSCPVCGGGHGRPQLEYPTSVSGARWEVDCLTAVDGSTVVAVSERHPIGLGTGTTVPGAWERVEPAAMHPDELAMLDTMPDDERAVARGRLWARKGALMRLIGHAKALEPARIALSVPEFERGEPRVERVPGELGARWRDVRFREFELASGEVLAVALPF</sequence>
<dbReference type="InterPro" id="IPR037143">
    <property type="entry name" value="4-PPantetheinyl_Trfase_dom_sf"/>
</dbReference>
<accession>A0A6I4NX49</accession>
<evidence type="ECO:0008006" key="3">
    <source>
        <dbReference type="Google" id="ProtNLM"/>
    </source>
</evidence>
<reference evidence="1 2" key="1">
    <citation type="submission" date="2019-12" db="EMBL/GenBank/DDBJ databases">
        <authorList>
            <person name="Kim Y.S."/>
        </authorList>
    </citation>
    <scope>NUCLEOTIDE SEQUENCE [LARGE SCALE GENOMIC DNA]</scope>
    <source>
        <strain evidence="1 2">MMS17-SY077</strain>
    </source>
</reference>
<dbReference type="EMBL" id="WSTA01000036">
    <property type="protein sequence ID" value="MWB98761.1"/>
    <property type="molecule type" value="Genomic_DNA"/>
</dbReference>
<dbReference type="Proteomes" id="UP000438182">
    <property type="component" value="Unassembled WGS sequence"/>
</dbReference>
<evidence type="ECO:0000313" key="1">
    <source>
        <dbReference type="EMBL" id="MWB98761.1"/>
    </source>
</evidence>
<name>A0A6I4NX49_9MICO</name>